<dbReference type="InterPro" id="IPR050248">
    <property type="entry name" value="Polysacc_deacetylase_ArnD"/>
</dbReference>
<dbReference type="GO" id="GO:0016810">
    <property type="term" value="F:hydrolase activity, acting on carbon-nitrogen (but not peptide) bonds"/>
    <property type="evidence" value="ECO:0007669"/>
    <property type="project" value="InterPro"/>
</dbReference>
<evidence type="ECO:0000259" key="2">
    <source>
        <dbReference type="PROSITE" id="PS51677"/>
    </source>
</evidence>
<dbReference type="NCBIfam" id="TIGR02764">
    <property type="entry name" value="spore_ybaN_pdaB"/>
    <property type="match status" value="1"/>
</dbReference>
<keyword evidence="1" id="KW-0472">Membrane</keyword>
<dbReference type="EMBL" id="PVXP01000071">
    <property type="protein sequence ID" value="PRR81381.1"/>
    <property type="molecule type" value="Genomic_DNA"/>
</dbReference>
<dbReference type="Proteomes" id="UP000237798">
    <property type="component" value="Unassembled WGS sequence"/>
</dbReference>
<dbReference type="Gene3D" id="3.20.20.370">
    <property type="entry name" value="Glycoside hydrolase/deacetylase"/>
    <property type="match status" value="1"/>
</dbReference>
<dbReference type="PANTHER" id="PTHR10587">
    <property type="entry name" value="GLYCOSYL TRANSFERASE-RELATED"/>
    <property type="match status" value="1"/>
</dbReference>
<name>A0A2T0BBV6_9CLOT</name>
<evidence type="ECO:0000313" key="3">
    <source>
        <dbReference type="EMBL" id="PRR81381.1"/>
    </source>
</evidence>
<gene>
    <name evidence="3" type="primary">pdaA_2</name>
    <name evidence="3" type="ORF">CLLU_31590</name>
</gene>
<evidence type="ECO:0000256" key="1">
    <source>
        <dbReference type="SAM" id="Phobius"/>
    </source>
</evidence>
<keyword evidence="3" id="KW-0378">Hydrolase</keyword>
<organism evidence="3 4">
    <name type="scientific">Clostridium luticellarii</name>
    <dbReference type="NCBI Taxonomy" id="1691940"/>
    <lineage>
        <taxon>Bacteria</taxon>
        <taxon>Bacillati</taxon>
        <taxon>Bacillota</taxon>
        <taxon>Clostridia</taxon>
        <taxon>Eubacteriales</taxon>
        <taxon>Clostridiaceae</taxon>
        <taxon>Clostridium</taxon>
    </lineage>
</organism>
<protein>
    <submittedName>
        <fullName evidence="3">Peptidoglycan-N-acetylmuramic acid deacetylase PdaA</fullName>
        <ecNumber evidence="3">3.5.1.-</ecNumber>
    </submittedName>
</protein>
<dbReference type="GO" id="GO:0005975">
    <property type="term" value="P:carbohydrate metabolic process"/>
    <property type="evidence" value="ECO:0007669"/>
    <property type="project" value="InterPro"/>
</dbReference>
<dbReference type="PANTHER" id="PTHR10587:SF128">
    <property type="entry name" value="POLYSACCHARIDE DEACETYLASE PDAB-RELATED"/>
    <property type="match status" value="1"/>
</dbReference>
<dbReference type="GO" id="GO:0016020">
    <property type="term" value="C:membrane"/>
    <property type="evidence" value="ECO:0007669"/>
    <property type="project" value="TreeGrafter"/>
</dbReference>
<dbReference type="InterPro" id="IPR002509">
    <property type="entry name" value="NODB_dom"/>
</dbReference>
<dbReference type="SUPFAM" id="SSF88713">
    <property type="entry name" value="Glycoside hydrolase/deacetylase"/>
    <property type="match status" value="1"/>
</dbReference>
<evidence type="ECO:0000313" key="4">
    <source>
        <dbReference type="Proteomes" id="UP000237798"/>
    </source>
</evidence>
<dbReference type="CDD" id="cd10917">
    <property type="entry name" value="CE4_NodB_like_6s_7s"/>
    <property type="match status" value="1"/>
</dbReference>
<dbReference type="PROSITE" id="PS51677">
    <property type="entry name" value="NODB"/>
    <property type="match status" value="1"/>
</dbReference>
<accession>A0A2T0BBV6</accession>
<keyword evidence="1" id="KW-0812">Transmembrane</keyword>
<dbReference type="InterPro" id="IPR011330">
    <property type="entry name" value="Glyco_hydro/deAcase_b/a-brl"/>
</dbReference>
<reference evidence="3 4" key="1">
    <citation type="submission" date="2018-03" db="EMBL/GenBank/DDBJ databases">
        <title>Genome sequence of Clostridium luticellarii DSM 29923.</title>
        <authorList>
            <person name="Poehlein A."/>
            <person name="Daniel R."/>
        </authorList>
    </citation>
    <scope>NUCLEOTIDE SEQUENCE [LARGE SCALE GENOMIC DNA]</scope>
    <source>
        <strain evidence="3 4">DSM 29923</strain>
    </source>
</reference>
<proteinExistence type="predicted"/>
<dbReference type="Pfam" id="PF01522">
    <property type="entry name" value="Polysacc_deac_1"/>
    <property type="match status" value="1"/>
</dbReference>
<dbReference type="EC" id="3.5.1.-" evidence="3"/>
<sequence>MKKRLIKKIFMVSVLMLIAIGVSIFSNYGYRGAFVILNKKLPIYSVDTKEKKVALTFDVSLGENDYTDSILDSLDKYNIKATFFVVGDWVEKNPDKLKEIYKRGHEIGNHSNRHPNMINISQAKIIQDININEAKIRNTIGSGTKLFRCPGGSYNDKVIETVENSGYYCIQWNVDSIDWKEQGKDLEYSRVVKNVKPGSIVLFHTSARYTPENLPKIIKELREEGYEFVKVGDLIYKNNYKLNGNGRQIAE</sequence>
<keyword evidence="1" id="KW-1133">Transmembrane helix</keyword>
<feature type="domain" description="NodB homology" evidence="2">
    <location>
        <begin position="51"/>
        <end position="229"/>
    </location>
</feature>
<keyword evidence="4" id="KW-1185">Reference proteome</keyword>
<feature type="transmembrane region" description="Helical" evidence="1">
    <location>
        <begin position="9"/>
        <end position="30"/>
    </location>
</feature>
<dbReference type="RefSeq" id="WP_420536055.1">
    <property type="nucleotide sequence ID" value="NZ_JALCPJ010000006.1"/>
</dbReference>
<comment type="caution">
    <text evidence="3">The sequence shown here is derived from an EMBL/GenBank/DDBJ whole genome shotgun (WGS) entry which is preliminary data.</text>
</comment>
<dbReference type="AlphaFoldDB" id="A0A2T0BBV6"/>
<dbReference type="InterPro" id="IPR014132">
    <property type="entry name" value="PdaB-like"/>
</dbReference>